<reference evidence="2" key="1">
    <citation type="submission" date="2019-12" db="EMBL/GenBank/DDBJ databases">
        <title>Genome sequencing and annotation of Brassica cretica.</title>
        <authorList>
            <person name="Studholme D.J."/>
            <person name="Sarris P.F."/>
        </authorList>
    </citation>
    <scope>NUCLEOTIDE SEQUENCE</scope>
    <source>
        <strain evidence="2">PFS-001/15</strain>
        <tissue evidence="2">Leaf</tissue>
    </source>
</reference>
<protein>
    <submittedName>
        <fullName evidence="2">Uncharacterized protein</fullName>
    </submittedName>
</protein>
<gene>
    <name evidence="2" type="ORF">F2Q68_00008303</name>
</gene>
<comment type="caution">
    <text evidence="2">The sequence shown here is derived from an EMBL/GenBank/DDBJ whole genome shotgun (WGS) entry which is preliminary data.</text>
</comment>
<feature type="region of interest" description="Disordered" evidence="1">
    <location>
        <begin position="57"/>
        <end position="84"/>
    </location>
</feature>
<feature type="compositionally biased region" description="Polar residues" evidence="1">
    <location>
        <begin position="137"/>
        <end position="149"/>
    </location>
</feature>
<dbReference type="EMBL" id="QGKW02000717">
    <property type="protein sequence ID" value="KAF2599719.1"/>
    <property type="molecule type" value="Genomic_DNA"/>
</dbReference>
<evidence type="ECO:0000256" key="1">
    <source>
        <dbReference type="SAM" id="MobiDB-lite"/>
    </source>
</evidence>
<proteinExistence type="predicted"/>
<organism evidence="2 3">
    <name type="scientific">Brassica cretica</name>
    <name type="common">Mustard</name>
    <dbReference type="NCBI Taxonomy" id="69181"/>
    <lineage>
        <taxon>Eukaryota</taxon>
        <taxon>Viridiplantae</taxon>
        <taxon>Streptophyta</taxon>
        <taxon>Embryophyta</taxon>
        <taxon>Tracheophyta</taxon>
        <taxon>Spermatophyta</taxon>
        <taxon>Magnoliopsida</taxon>
        <taxon>eudicotyledons</taxon>
        <taxon>Gunneridae</taxon>
        <taxon>Pentapetalae</taxon>
        <taxon>rosids</taxon>
        <taxon>malvids</taxon>
        <taxon>Brassicales</taxon>
        <taxon>Brassicaceae</taxon>
        <taxon>Brassiceae</taxon>
        <taxon>Brassica</taxon>
    </lineage>
</organism>
<feature type="region of interest" description="Disordered" evidence="1">
    <location>
        <begin position="115"/>
        <end position="149"/>
    </location>
</feature>
<evidence type="ECO:0000313" key="3">
    <source>
        <dbReference type="Proteomes" id="UP000712281"/>
    </source>
</evidence>
<name>A0A8S9KZI8_BRACR</name>
<dbReference type="Proteomes" id="UP000712281">
    <property type="component" value="Unassembled WGS sequence"/>
</dbReference>
<sequence length="149" mass="15837">MDVGRPSSGCLIAKIRGKYHLLCRSGMEPYGEVLGSSNAKRTNNLPVDVEAFPPTVRALQGTDPNPSPWEETPPHPPVGSVPCRAVSMGSTGSVGSTGQVVTKKIYFFYVTTHPAHSEPGSQPWEKTPPHPPVSRSIGDNSSCGSVVKE</sequence>
<evidence type="ECO:0000313" key="2">
    <source>
        <dbReference type="EMBL" id="KAF2599719.1"/>
    </source>
</evidence>
<dbReference type="AlphaFoldDB" id="A0A8S9KZI8"/>
<accession>A0A8S9KZI8</accession>